<evidence type="ECO:0000256" key="5">
    <source>
        <dbReference type="ARBA" id="ARBA00022692"/>
    </source>
</evidence>
<evidence type="ECO:0000256" key="8">
    <source>
        <dbReference type="SAM" id="Phobius"/>
    </source>
</evidence>
<evidence type="ECO:0000256" key="3">
    <source>
        <dbReference type="ARBA" id="ARBA00022448"/>
    </source>
</evidence>
<keyword evidence="4" id="KW-1003">Cell membrane</keyword>
<evidence type="ECO:0000256" key="7">
    <source>
        <dbReference type="ARBA" id="ARBA00023136"/>
    </source>
</evidence>
<reference evidence="9 10" key="1">
    <citation type="submission" date="2015-01" db="EMBL/GenBank/DDBJ databases">
        <title>Genome sequence of bacillus megaterium Q3.</title>
        <authorList>
            <person name="Wang Y."/>
            <person name="Luo K."/>
            <person name="Bai L."/>
            <person name="Luo F."/>
        </authorList>
    </citation>
    <scope>NUCLEOTIDE SEQUENCE [LARGE SCALE GENOMIC DNA]</scope>
    <source>
        <strain evidence="9 10">Q3</strain>
    </source>
</reference>
<keyword evidence="5 8" id="KW-0812">Transmembrane</keyword>
<dbReference type="GO" id="GO:0022857">
    <property type="term" value="F:transmembrane transporter activity"/>
    <property type="evidence" value="ECO:0007669"/>
    <property type="project" value="InterPro"/>
</dbReference>
<feature type="transmembrane region" description="Helical" evidence="8">
    <location>
        <begin position="187"/>
        <end position="206"/>
    </location>
</feature>
<feature type="transmembrane region" description="Helical" evidence="8">
    <location>
        <begin position="7"/>
        <end position="25"/>
    </location>
</feature>
<dbReference type="PANTHER" id="PTHR30047">
    <property type="entry name" value="HIGH-AFFINITY CHOLINE TRANSPORT PROTEIN-RELATED"/>
    <property type="match status" value="1"/>
</dbReference>
<evidence type="ECO:0000256" key="6">
    <source>
        <dbReference type="ARBA" id="ARBA00022989"/>
    </source>
</evidence>
<sequence length="521" mass="55969">MKKIRHAVFWPPFLLLIGAALLSFTNRETFTTVTTNANNWVISNLGWLFSISGLLMVIACIGVYFSPLGNVKIGGPDAKPILKFGNWFAITLCTTIAAGVTFWGIVEPIYHVSAPPESLGIKPNSPEAAIFSMSSMYLHWTISPYAIYCVPAIVFAFAYYNMKKPFSLGSTLAPILGDKINGKTGKVIDAVCLYTLALGMASSLGTSVLNLAGGVNHLSGIASNPLLWAIITAAVTITFILSASSGLMKGIRILSDINMKAFYGIAIFIFIVGPSSYILNLGTESAGNYFTHFFEKSLFTGAAAGDTWPQSWTTFYWASWFSWAAITALFLGRIAYGYKVKTMILVNFILPAFFGGVWMTIFGGTSIHMQMTGGKLADIMAQNGPEAVLYAVFAALPFAKFVIPFYLFIVFISFVTAADSNMEAMGGISSSGISPQSPSPGIMIKVVWGVTVSLVGWVMISFAKLDGIKMLANLGGVPALFLGIGVLIALVKIAQNPAKYDRTTKVDKNAAIKEADETKAV</sequence>
<evidence type="ECO:0000256" key="2">
    <source>
        <dbReference type="ARBA" id="ARBA00005658"/>
    </source>
</evidence>
<feature type="transmembrane region" description="Helical" evidence="8">
    <location>
        <begin position="87"/>
        <end position="106"/>
    </location>
</feature>
<dbReference type="GO" id="GO:0005886">
    <property type="term" value="C:plasma membrane"/>
    <property type="evidence" value="ECO:0007669"/>
    <property type="project" value="UniProtKB-SubCell"/>
</dbReference>
<name>A0A806U5F5_PRIMG</name>
<feature type="transmembrane region" description="Helical" evidence="8">
    <location>
        <begin position="471"/>
        <end position="491"/>
    </location>
</feature>
<keyword evidence="6 8" id="KW-1133">Transmembrane helix</keyword>
<protein>
    <submittedName>
        <fullName evidence="9">Glycine betaine-Na(+) symporter</fullName>
    </submittedName>
</protein>
<dbReference type="InterPro" id="IPR000060">
    <property type="entry name" value="BCCT_transptr"/>
</dbReference>
<feature type="transmembrane region" description="Helical" evidence="8">
    <location>
        <begin position="142"/>
        <end position="160"/>
    </location>
</feature>
<dbReference type="Proteomes" id="UP000036410">
    <property type="component" value="Chromosome"/>
</dbReference>
<evidence type="ECO:0000256" key="4">
    <source>
        <dbReference type="ARBA" id="ARBA00022475"/>
    </source>
</evidence>
<keyword evidence="7 8" id="KW-0472">Membrane</keyword>
<gene>
    <name evidence="9" type="primary">betL</name>
    <name evidence="9" type="ORF">AS52_02281</name>
</gene>
<comment type="subcellular location">
    <subcellularLocation>
        <location evidence="1">Cell membrane</location>
        <topology evidence="1">Multi-pass membrane protein</topology>
    </subcellularLocation>
</comment>
<feature type="transmembrane region" description="Helical" evidence="8">
    <location>
        <begin position="344"/>
        <end position="367"/>
    </location>
</feature>
<keyword evidence="3" id="KW-0813">Transport</keyword>
<feature type="transmembrane region" description="Helical" evidence="8">
    <location>
        <begin position="260"/>
        <end position="279"/>
    </location>
</feature>
<comment type="similarity">
    <text evidence="2">Belongs to the BCCT transporter (TC 2.A.15) family.</text>
</comment>
<feature type="transmembrane region" description="Helical" evidence="8">
    <location>
        <begin position="315"/>
        <end position="332"/>
    </location>
</feature>
<feature type="transmembrane region" description="Helical" evidence="8">
    <location>
        <begin position="226"/>
        <end position="248"/>
    </location>
</feature>
<accession>A0A806U5F5</accession>
<dbReference type="PANTHER" id="PTHR30047:SF7">
    <property type="entry name" value="HIGH-AFFINITY CHOLINE TRANSPORT PROTEIN"/>
    <property type="match status" value="1"/>
</dbReference>
<dbReference type="Pfam" id="PF02028">
    <property type="entry name" value="BCCT"/>
    <property type="match status" value="1"/>
</dbReference>
<proteinExistence type="inferred from homology"/>
<evidence type="ECO:0000313" key="10">
    <source>
        <dbReference type="Proteomes" id="UP000036410"/>
    </source>
</evidence>
<dbReference type="RefSeq" id="WP_033578920.1">
    <property type="nucleotide sequence ID" value="NZ_CP010586.1"/>
</dbReference>
<feature type="transmembrane region" description="Helical" evidence="8">
    <location>
        <begin position="387"/>
        <end position="415"/>
    </location>
</feature>
<evidence type="ECO:0000313" key="9">
    <source>
        <dbReference type="EMBL" id="AKP77243.1"/>
    </source>
</evidence>
<organism evidence="9 10">
    <name type="scientific">Priestia megaterium Q3</name>
    <dbReference type="NCBI Taxonomy" id="1452722"/>
    <lineage>
        <taxon>Bacteria</taxon>
        <taxon>Bacillati</taxon>
        <taxon>Bacillota</taxon>
        <taxon>Bacilli</taxon>
        <taxon>Bacillales</taxon>
        <taxon>Bacillaceae</taxon>
        <taxon>Priestia</taxon>
    </lineage>
</organism>
<feature type="transmembrane region" description="Helical" evidence="8">
    <location>
        <begin position="446"/>
        <end position="465"/>
    </location>
</feature>
<evidence type="ECO:0000256" key="1">
    <source>
        <dbReference type="ARBA" id="ARBA00004651"/>
    </source>
</evidence>
<dbReference type="EMBL" id="CP010586">
    <property type="protein sequence ID" value="AKP77243.1"/>
    <property type="molecule type" value="Genomic_DNA"/>
</dbReference>
<feature type="transmembrane region" description="Helical" evidence="8">
    <location>
        <begin position="45"/>
        <end position="66"/>
    </location>
</feature>
<dbReference type="AlphaFoldDB" id="A0A806U5F5"/>